<dbReference type="Proteomes" id="UP001055811">
    <property type="component" value="Linkage Group LG01"/>
</dbReference>
<reference evidence="1 2" key="2">
    <citation type="journal article" date="2022" name="Mol. Ecol. Resour.">
        <title>The genomes of chicory, endive, great burdock and yacon provide insights into Asteraceae paleo-polyploidization history and plant inulin production.</title>
        <authorList>
            <person name="Fan W."/>
            <person name="Wang S."/>
            <person name="Wang H."/>
            <person name="Wang A."/>
            <person name="Jiang F."/>
            <person name="Liu H."/>
            <person name="Zhao H."/>
            <person name="Xu D."/>
            <person name="Zhang Y."/>
        </authorList>
    </citation>
    <scope>NUCLEOTIDE SEQUENCE [LARGE SCALE GENOMIC DNA]</scope>
    <source>
        <strain evidence="2">cv. Punajuju</strain>
        <tissue evidence="1">Leaves</tissue>
    </source>
</reference>
<accession>A0ACB9H0A2</accession>
<comment type="caution">
    <text evidence="1">The sequence shown here is derived from an EMBL/GenBank/DDBJ whole genome shotgun (WGS) entry which is preliminary data.</text>
</comment>
<gene>
    <name evidence="1" type="ORF">L2E82_01484</name>
</gene>
<proteinExistence type="predicted"/>
<protein>
    <submittedName>
        <fullName evidence="1">Uncharacterized protein</fullName>
    </submittedName>
</protein>
<organism evidence="1 2">
    <name type="scientific">Cichorium intybus</name>
    <name type="common">Chicory</name>
    <dbReference type="NCBI Taxonomy" id="13427"/>
    <lineage>
        <taxon>Eukaryota</taxon>
        <taxon>Viridiplantae</taxon>
        <taxon>Streptophyta</taxon>
        <taxon>Embryophyta</taxon>
        <taxon>Tracheophyta</taxon>
        <taxon>Spermatophyta</taxon>
        <taxon>Magnoliopsida</taxon>
        <taxon>eudicotyledons</taxon>
        <taxon>Gunneridae</taxon>
        <taxon>Pentapetalae</taxon>
        <taxon>asterids</taxon>
        <taxon>campanulids</taxon>
        <taxon>Asterales</taxon>
        <taxon>Asteraceae</taxon>
        <taxon>Cichorioideae</taxon>
        <taxon>Cichorieae</taxon>
        <taxon>Cichoriinae</taxon>
        <taxon>Cichorium</taxon>
    </lineage>
</organism>
<sequence>MRAPMRRLSLFPWNCPAGKTSGGSMSDIKLRGGDWKLMGRRGGFHRIKLVSLEDQNAGAKAVIGREHRRKLKEGGVGSESLPSDEGGRS</sequence>
<name>A0ACB9H0A2_CICIN</name>
<evidence type="ECO:0000313" key="1">
    <source>
        <dbReference type="EMBL" id="KAI3788711.1"/>
    </source>
</evidence>
<reference evidence="2" key="1">
    <citation type="journal article" date="2022" name="Mol. Ecol. Resour.">
        <title>The genomes of chicory, endive, great burdock and yacon provide insights into Asteraceae palaeo-polyploidization history and plant inulin production.</title>
        <authorList>
            <person name="Fan W."/>
            <person name="Wang S."/>
            <person name="Wang H."/>
            <person name="Wang A."/>
            <person name="Jiang F."/>
            <person name="Liu H."/>
            <person name="Zhao H."/>
            <person name="Xu D."/>
            <person name="Zhang Y."/>
        </authorList>
    </citation>
    <scope>NUCLEOTIDE SEQUENCE [LARGE SCALE GENOMIC DNA]</scope>
    <source>
        <strain evidence="2">cv. Punajuju</strain>
    </source>
</reference>
<dbReference type="EMBL" id="CM042009">
    <property type="protein sequence ID" value="KAI3788711.1"/>
    <property type="molecule type" value="Genomic_DNA"/>
</dbReference>
<keyword evidence="2" id="KW-1185">Reference proteome</keyword>
<evidence type="ECO:0000313" key="2">
    <source>
        <dbReference type="Proteomes" id="UP001055811"/>
    </source>
</evidence>